<feature type="chain" id="PRO_5009615359" evidence="2">
    <location>
        <begin position="23"/>
        <end position="448"/>
    </location>
</feature>
<keyword evidence="2" id="KW-0732">Signal</keyword>
<proteinExistence type="predicted"/>
<reference evidence="3" key="1">
    <citation type="submission" date="2016-08" db="EMBL/GenBank/DDBJ databases">
        <title>VSG repertoire of Trypanosoma brucei EATRO 1125.</title>
        <authorList>
            <person name="Cross G.A."/>
        </authorList>
    </citation>
    <scope>NUCLEOTIDE SEQUENCE</scope>
    <source>
        <strain evidence="3">EATRO 1125</strain>
    </source>
</reference>
<dbReference type="VEuPathDB" id="TriTrypDB:Tb427_000824200"/>
<evidence type="ECO:0000256" key="2">
    <source>
        <dbReference type="SAM" id="SignalP"/>
    </source>
</evidence>
<dbReference type="SUPFAM" id="SSF58087">
    <property type="entry name" value="Variant surface glycoprotein (N-terminal domain)"/>
    <property type="match status" value="1"/>
</dbReference>
<dbReference type="AlphaFoldDB" id="A0A1J0R4I3"/>
<feature type="signal peptide" evidence="2">
    <location>
        <begin position="1"/>
        <end position="22"/>
    </location>
</feature>
<feature type="region of interest" description="Disordered" evidence="1">
    <location>
        <begin position="395"/>
        <end position="414"/>
    </location>
</feature>
<name>A0A1J0R4I3_9TRYP</name>
<dbReference type="EMBL" id="KX698785">
    <property type="protein sequence ID" value="APD72741.1"/>
    <property type="molecule type" value="Genomic_DNA"/>
</dbReference>
<evidence type="ECO:0000256" key="1">
    <source>
        <dbReference type="SAM" id="MobiDB-lite"/>
    </source>
</evidence>
<accession>A0A1J0R4I3</accession>
<dbReference type="VEuPathDB" id="TriTrypDB:Tb11.v5.1008"/>
<organism evidence="3">
    <name type="scientific">Trypanosoma brucei</name>
    <dbReference type="NCBI Taxonomy" id="5691"/>
    <lineage>
        <taxon>Eukaryota</taxon>
        <taxon>Discoba</taxon>
        <taxon>Euglenozoa</taxon>
        <taxon>Kinetoplastea</taxon>
        <taxon>Metakinetoplastina</taxon>
        <taxon>Trypanosomatida</taxon>
        <taxon>Trypanosomatidae</taxon>
        <taxon>Trypanosoma</taxon>
    </lineage>
</organism>
<protein>
    <submittedName>
        <fullName evidence="3">Variant surface glycoprotein 1125.1238</fullName>
    </submittedName>
</protein>
<sequence>MCCLLTSIFLVADAAGLGQAAAATKPAASRADYTDPRNSRHRAQELIKYLNGLLDTAESGVEESAKAAEKLTVDAVVSSGKHKAKFAVLVGVAHDNAVTMAGVLSQNSPIFRQYLKLVTTLYNGYDAEARATQKSKEHTVTPVGGTHYGAATYTKQELTANVDTWCTTKTAEDTSPISAETLAKGQGLREPQLGIKPSHMCTNGGGACSGTTNTDIFTVTLNIGHTDAPATTGGAQASNTSKIPLAGTIKLTRVNKEKLEENHTVISAAVTALTGIPEAHVRETYTGHPQFTNLVGRLLLAIPAETVIAGTLTSKVDDEINKIFGGDQDTFNKHVWQDADKQPATYYGAKKTQAGNLKKLKENNHLGVALAVALGASPPAIPKCDASSEEVKAGIEKKETKAGDECKKHTTSEACKKEAGCDFDETKDPKCFPKAETEKKDENRFLAI</sequence>
<evidence type="ECO:0000313" key="3">
    <source>
        <dbReference type="EMBL" id="APD72741.1"/>
    </source>
</evidence>